<dbReference type="PANTHER" id="PTHR10003">
    <property type="entry name" value="SUPEROXIDE DISMUTASE CU-ZN -RELATED"/>
    <property type="match status" value="1"/>
</dbReference>
<dbReference type="GO" id="GO:0005507">
    <property type="term" value="F:copper ion binding"/>
    <property type="evidence" value="ECO:0007669"/>
    <property type="project" value="InterPro"/>
</dbReference>
<reference evidence="2 3" key="1">
    <citation type="journal article" date="2018" name="New Phytol.">
        <title>Phylogenomics of Endogonaceae and evolution of mycorrhizas within Mucoromycota.</title>
        <authorList>
            <person name="Chang Y."/>
            <person name="Desiro A."/>
            <person name="Na H."/>
            <person name="Sandor L."/>
            <person name="Lipzen A."/>
            <person name="Clum A."/>
            <person name="Barry K."/>
            <person name="Grigoriev I.V."/>
            <person name="Martin F.M."/>
            <person name="Stajich J.E."/>
            <person name="Smith M.E."/>
            <person name="Bonito G."/>
            <person name="Spatafora J.W."/>
        </authorList>
    </citation>
    <scope>NUCLEOTIDE SEQUENCE [LARGE SCALE GENOMIC DNA]</scope>
    <source>
        <strain evidence="2 3">AD002</strain>
    </source>
</reference>
<evidence type="ECO:0000313" key="3">
    <source>
        <dbReference type="Proteomes" id="UP000274822"/>
    </source>
</evidence>
<sequence length="114" mass="11850">MVNAVAVLKGGPSVTGTILLSQENESASTVIKGTITGLKKGNHGFHIHEFGDNTNGCVSAGAHYNPHGKNHGAPDKDIRHTGDLGNVFANDDGVAEFTKTDNQVKLIGPYSVIG</sequence>
<protein>
    <submittedName>
        <fullName evidence="2">Superoxide dismutase</fullName>
    </submittedName>
</protein>
<dbReference type="Proteomes" id="UP000274822">
    <property type="component" value="Unassembled WGS sequence"/>
</dbReference>
<gene>
    <name evidence="2" type="ORF">BC938DRAFT_479406</name>
</gene>
<proteinExistence type="predicted"/>
<keyword evidence="3" id="KW-1185">Reference proteome</keyword>
<evidence type="ECO:0000259" key="1">
    <source>
        <dbReference type="Pfam" id="PF00080"/>
    </source>
</evidence>
<dbReference type="AlphaFoldDB" id="A0A433R0Q1"/>
<dbReference type="EMBL" id="RBNJ01000039">
    <property type="protein sequence ID" value="RUS35545.1"/>
    <property type="molecule type" value="Genomic_DNA"/>
</dbReference>
<dbReference type="Pfam" id="PF00080">
    <property type="entry name" value="Sod_Cu"/>
    <property type="match status" value="1"/>
</dbReference>
<dbReference type="Gene3D" id="2.60.40.200">
    <property type="entry name" value="Superoxide dismutase, copper/zinc binding domain"/>
    <property type="match status" value="1"/>
</dbReference>
<dbReference type="PROSITE" id="PS00087">
    <property type="entry name" value="SOD_CU_ZN_1"/>
    <property type="match status" value="1"/>
</dbReference>
<name>A0A433R0Q1_9FUNG</name>
<dbReference type="InterPro" id="IPR001424">
    <property type="entry name" value="SOD_Cu_Zn_dom"/>
</dbReference>
<evidence type="ECO:0000313" key="2">
    <source>
        <dbReference type="EMBL" id="RUS35545.1"/>
    </source>
</evidence>
<dbReference type="InterPro" id="IPR024134">
    <property type="entry name" value="SOD_Cu/Zn_/chaperone"/>
</dbReference>
<accession>A0A433R0Q1</accession>
<dbReference type="GO" id="GO:0006801">
    <property type="term" value="P:superoxide metabolic process"/>
    <property type="evidence" value="ECO:0007669"/>
    <property type="project" value="InterPro"/>
</dbReference>
<feature type="domain" description="Superoxide dismutase copper/zinc binding" evidence="1">
    <location>
        <begin position="14"/>
        <end position="114"/>
    </location>
</feature>
<dbReference type="PRINTS" id="PR00068">
    <property type="entry name" value="CUZNDISMTASE"/>
</dbReference>
<dbReference type="CDD" id="cd00305">
    <property type="entry name" value="Cu-Zn_Superoxide_Dismutase"/>
    <property type="match status" value="1"/>
</dbReference>
<comment type="caution">
    <text evidence="2">The sequence shown here is derived from an EMBL/GenBank/DDBJ whole genome shotgun (WGS) entry which is preliminary data.</text>
</comment>
<dbReference type="InterPro" id="IPR018152">
    <property type="entry name" value="SOD_Cu/Zn_BS"/>
</dbReference>
<dbReference type="InterPro" id="IPR036423">
    <property type="entry name" value="SOD-like_Cu/Zn_dom_sf"/>
</dbReference>
<dbReference type="GO" id="GO:0034599">
    <property type="term" value="P:cellular response to oxidative stress"/>
    <property type="evidence" value="ECO:0007669"/>
    <property type="project" value="UniProtKB-ARBA"/>
</dbReference>
<organism evidence="2 3">
    <name type="scientific">Jimgerdemannia flammicorona</name>
    <dbReference type="NCBI Taxonomy" id="994334"/>
    <lineage>
        <taxon>Eukaryota</taxon>
        <taxon>Fungi</taxon>
        <taxon>Fungi incertae sedis</taxon>
        <taxon>Mucoromycota</taxon>
        <taxon>Mucoromycotina</taxon>
        <taxon>Endogonomycetes</taxon>
        <taxon>Endogonales</taxon>
        <taxon>Endogonaceae</taxon>
        <taxon>Jimgerdemannia</taxon>
    </lineage>
</organism>
<dbReference type="SUPFAM" id="SSF49329">
    <property type="entry name" value="Cu,Zn superoxide dismutase-like"/>
    <property type="match status" value="1"/>
</dbReference>